<accession>A0A4U3MA98</accession>
<keyword evidence="1" id="KW-0812">Transmembrane</keyword>
<feature type="transmembrane region" description="Helical" evidence="1">
    <location>
        <begin position="9"/>
        <end position="29"/>
    </location>
</feature>
<dbReference type="Gene3D" id="3.40.50.720">
    <property type="entry name" value="NAD(P)-binding Rossmann-like Domain"/>
    <property type="match status" value="1"/>
</dbReference>
<evidence type="ECO:0000313" key="2">
    <source>
        <dbReference type="EMBL" id="TKK85024.1"/>
    </source>
</evidence>
<dbReference type="AlphaFoldDB" id="A0A4U3MA98"/>
<gene>
    <name evidence="2" type="ORF">EY666_09590</name>
</gene>
<evidence type="ECO:0000256" key="1">
    <source>
        <dbReference type="SAM" id="Phobius"/>
    </source>
</evidence>
<organism evidence="2 3">
    <name type="scientific">Enterococcus faecalis</name>
    <name type="common">Streptococcus faecalis</name>
    <dbReference type="NCBI Taxonomy" id="1351"/>
    <lineage>
        <taxon>Bacteria</taxon>
        <taxon>Bacillati</taxon>
        <taxon>Bacillota</taxon>
        <taxon>Bacilli</taxon>
        <taxon>Lactobacillales</taxon>
        <taxon>Enterococcaceae</taxon>
        <taxon>Enterococcus</taxon>
    </lineage>
</organism>
<comment type="caution">
    <text evidence="2">The sequence shown here is derived from an EMBL/GenBank/DDBJ whole genome shotgun (WGS) entry which is preliminary data.</text>
</comment>
<dbReference type="Pfam" id="PF00106">
    <property type="entry name" value="adh_short"/>
    <property type="match status" value="1"/>
</dbReference>
<keyword evidence="1" id="KW-0472">Membrane</keyword>
<name>A0A4U3MA98_ENTFL</name>
<sequence>MYGELHGKVAVVTGAATGLGLFITLRYILEGMNVVADYVGELPKEFKDVQAKHADRVKFVKADVSNE</sequence>
<reference evidence="2 3" key="1">
    <citation type="submission" date="2019-02" db="EMBL/GenBank/DDBJ databases">
        <title>Bacteria dissemination in different level of health care in South Africa: the effectiveness of infections prevention and control.</title>
        <authorList>
            <person name="Shobo C."/>
            <person name="Amoako D.G."/>
            <person name="Allam M."/>
            <person name="Ismail A."/>
            <person name="Bester L.A."/>
            <person name="Essack S.Y."/>
        </authorList>
    </citation>
    <scope>NUCLEOTIDE SEQUENCE [LARGE SCALE GENOMIC DNA]</scope>
    <source>
        <strain evidence="2 3">2SIL2</strain>
    </source>
</reference>
<proteinExistence type="predicted"/>
<dbReference type="InterPro" id="IPR002347">
    <property type="entry name" value="SDR_fam"/>
</dbReference>
<evidence type="ECO:0000313" key="3">
    <source>
        <dbReference type="Proteomes" id="UP000305511"/>
    </source>
</evidence>
<dbReference type="EMBL" id="SIYF01000225">
    <property type="protein sequence ID" value="TKK85024.1"/>
    <property type="molecule type" value="Genomic_DNA"/>
</dbReference>
<keyword evidence="1" id="KW-1133">Transmembrane helix</keyword>
<dbReference type="Proteomes" id="UP000305511">
    <property type="component" value="Unassembled WGS sequence"/>
</dbReference>
<protein>
    <submittedName>
        <fullName evidence="2">SDR family NAD(P)-dependent oxidoreductase</fullName>
    </submittedName>
</protein>
<dbReference type="SUPFAM" id="SSF51735">
    <property type="entry name" value="NAD(P)-binding Rossmann-fold domains"/>
    <property type="match status" value="1"/>
</dbReference>
<dbReference type="InterPro" id="IPR036291">
    <property type="entry name" value="NAD(P)-bd_dom_sf"/>
</dbReference>
<dbReference type="RefSeq" id="WP_137274095.1">
    <property type="nucleotide sequence ID" value="NZ_SIYF01000225.1"/>
</dbReference>
<feature type="non-terminal residue" evidence="2">
    <location>
        <position position="67"/>
    </location>
</feature>